<comment type="similarity">
    <text evidence="2">Belongs to the Rht family.</text>
</comment>
<evidence type="ECO:0000256" key="4">
    <source>
        <dbReference type="ARBA" id="ARBA00022692"/>
    </source>
</evidence>
<evidence type="ECO:0000313" key="8">
    <source>
        <dbReference type="EMBL" id="KPC53333.1"/>
    </source>
</evidence>
<protein>
    <submittedName>
        <fullName evidence="8">Homoserine/homoserine lactone efflux protein</fullName>
    </submittedName>
</protein>
<feature type="transmembrane region" description="Helical" evidence="7">
    <location>
        <begin position="6"/>
        <end position="28"/>
    </location>
</feature>
<reference evidence="8 9" key="1">
    <citation type="submission" date="2015-07" db="EMBL/GenBank/DDBJ databases">
        <title>Draft genome sequence of the Amantichitinum ursilacus IGB-41, a new chitin-degrading bacterium.</title>
        <authorList>
            <person name="Kirstahler P."/>
            <person name="Guenther M."/>
            <person name="Grumaz C."/>
            <person name="Rupp S."/>
            <person name="Zibek S."/>
            <person name="Sohn K."/>
        </authorList>
    </citation>
    <scope>NUCLEOTIDE SEQUENCE [LARGE SCALE GENOMIC DNA]</scope>
    <source>
        <strain evidence="8 9">IGB-41</strain>
    </source>
</reference>
<feature type="transmembrane region" description="Helical" evidence="7">
    <location>
        <begin position="71"/>
        <end position="91"/>
    </location>
</feature>
<accession>A0A0N0GP14</accession>
<feature type="transmembrane region" description="Helical" evidence="7">
    <location>
        <begin position="144"/>
        <end position="163"/>
    </location>
</feature>
<keyword evidence="4 7" id="KW-0812">Transmembrane</keyword>
<dbReference type="EMBL" id="LAQT01000007">
    <property type="protein sequence ID" value="KPC53333.1"/>
    <property type="molecule type" value="Genomic_DNA"/>
</dbReference>
<dbReference type="GO" id="GO:0042970">
    <property type="term" value="F:homoserine transmembrane transporter activity"/>
    <property type="evidence" value="ECO:0007669"/>
    <property type="project" value="TreeGrafter"/>
</dbReference>
<evidence type="ECO:0000256" key="6">
    <source>
        <dbReference type="ARBA" id="ARBA00023136"/>
    </source>
</evidence>
<organism evidence="8 9">
    <name type="scientific">Amantichitinum ursilacus</name>
    <dbReference type="NCBI Taxonomy" id="857265"/>
    <lineage>
        <taxon>Bacteria</taxon>
        <taxon>Pseudomonadati</taxon>
        <taxon>Pseudomonadota</taxon>
        <taxon>Betaproteobacteria</taxon>
        <taxon>Neisseriales</taxon>
        <taxon>Chitinibacteraceae</taxon>
        <taxon>Amantichitinum</taxon>
    </lineage>
</organism>
<dbReference type="PANTHER" id="PTHR30086">
    <property type="entry name" value="ARGININE EXPORTER PROTEIN ARGO"/>
    <property type="match status" value="1"/>
</dbReference>
<dbReference type="OrthoDB" id="9804822at2"/>
<dbReference type="AlphaFoldDB" id="A0A0N0GP14"/>
<dbReference type="PIRSF" id="PIRSF006324">
    <property type="entry name" value="LeuE"/>
    <property type="match status" value="1"/>
</dbReference>
<evidence type="ECO:0000256" key="3">
    <source>
        <dbReference type="ARBA" id="ARBA00022475"/>
    </source>
</evidence>
<feature type="transmembrane region" description="Helical" evidence="7">
    <location>
        <begin position="111"/>
        <end position="132"/>
    </location>
</feature>
<evidence type="ECO:0000256" key="2">
    <source>
        <dbReference type="ARBA" id="ARBA00007928"/>
    </source>
</evidence>
<keyword evidence="3" id="KW-1003">Cell membrane</keyword>
<dbReference type="STRING" id="857265.WG78_09595"/>
<dbReference type="Pfam" id="PF01810">
    <property type="entry name" value="LysE"/>
    <property type="match status" value="1"/>
</dbReference>
<proteinExistence type="inferred from homology"/>
<dbReference type="Proteomes" id="UP000037939">
    <property type="component" value="Unassembled WGS sequence"/>
</dbReference>
<keyword evidence="9" id="KW-1185">Reference proteome</keyword>
<dbReference type="PATRIC" id="fig|857265.3.peg.1975"/>
<evidence type="ECO:0000256" key="1">
    <source>
        <dbReference type="ARBA" id="ARBA00004651"/>
    </source>
</evidence>
<evidence type="ECO:0000256" key="7">
    <source>
        <dbReference type="SAM" id="Phobius"/>
    </source>
</evidence>
<dbReference type="RefSeq" id="WP_053937573.1">
    <property type="nucleotide sequence ID" value="NZ_LAQT01000007.1"/>
</dbReference>
<feature type="transmembrane region" description="Helical" evidence="7">
    <location>
        <begin position="183"/>
        <end position="202"/>
    </location>
</feature>
<evidence type="ECO:0000313" key="9">
    <source>
        <dbReference type="Proteomes" id="UP000037939"/>
    </source>
</evidence>
<keyword evidence="6 7" id="KW-0472">Membrane</keyword>
<dbReference type="GO" id="GO:0005886">
    <property type="term" value="C:plasma membrane"/>
    <property type="evidence" value="ECO:0007669"/>
    <property type="project" value="UniProtKB-SubCell"/>
</dbReference>
<sequence length="204" mass="21848">MRLDLWLAFVATTLLISATPGPNMLLMLSHGTRYGWQRTLATMAGALSGLAILFTLSAFGLAAILAASATLFMLLKIVGAAYLVYLGIQCWRAGASLHLPRADGESAAKRYRLGLAVALSNPKAILFAGAFLPQFVDPNLPQQHQWVVLLTTFFIIEGTWQVAYAAGGARLAAWLASPRRIKLFNRGCGGAFFAVGGLLALARR</sequence>
<evidence type="ECO:0000256" key="5">
    <source>
        <dbReference type="ARBA" id="ARBA00022989"/>
    </source>
</evidence>
<keyword evidence="5 7" id="KW-1133">Transmembrane helix</keyword>
<gene>
    <name evidence="8" type="primary">rhtB_3</name>
    <name evidence="8" type="ORF">WG78_09595</name>
</gene>
<comment type="subcellular location">
    <subcellularLocation>
        <location evidence="1">Cell membrane</location>
        <topology evidence="1">Multi-pass membrane protein</topology>
    </subcellularLocation>
</comment>
<dbReference type="PANTHER" id="PTHR30086:SF14">
    <property type="entry name" value="HOMOSERINE_HOMOSERINE LACTONE EFFLUX PROTEIN"/>
    <property type="match status" value="1"/>
</dbReference>
<dbReference type="InterPro" id="IPR001123">
    <property type="entry name" value="LeuE-type"/>
</dbReference>
<feature type="transmembrane region" description="Helical" evidence="7">
    <location>
        <begin position="40"/>
        <end position="65"/>
    </location>
</feature>
<comment type="caution">
    <text evidence="8">The sequence shown here is derived from an EMBL/GenBank/DDBJ whole genome shotgun (WGS) entry which is preliminary data.</text>
</comment>
<name>A0A0N0GP14_9NEIS</name>